<gene>
    <name evidence="2" type="ORF">Agub_g8115</name>
</gene>
<feature type="compositionally biased region" description="Gly residues" evidence="1">
    <location>
        <begin position="29"/>
        <end position="41"/>
    </location>
</feature>
<organism evidence="2 3">
    <name type="scientific">Astrephomene gubernaculifera</name>
    <dbReference type="NCBI Taxonomy" id="47775"/>
    <lineage>
        <taxon>Eukaryota</taxon>
        <taxon>Viridiplantae</taxon>
        <taxon>Chlorophyta</taxon>
        <taxon>core chlorophytes</taxon>
        <taxon>Chlorophyceae</taxon>
        <taxon>CS clade</taxon>
        <taxon>Chlamydomonadales</taxon>
        <taxon>Astrephomenaceae</taxon>
        <taxon>Astrephomene</taxon>
    </lineage>
</organism>
<evidence type="ECO:0000313" key="3">
    <source>
        <dbReference type="Proteomes" id="UP001054857"/>
    </source>
</evidence>
<reference evidence="2 3" key="1">
    <citation type="journal article" date="2021" name="Sci. Rep.">
        <title>Genome sequencing of the multicellular alga Astrephomene provides insights into convergent evolution of germ-soma differentiation.</title>
        <authorList>
            <person name="Yamashita S."/>
            <person name="Yamamoto K."/>
            <person name="Matsuzaki R."/>
            <person name="Suzuki S."/>
            <person name="Yamaguchi H."/>
            <person name="Hirooka S."/>
            <person name="Minakuchi Y."/>
            <person name="Miyagishima S."/>
            <person name="Kawachi M."/>
            <person name="Toyoda A."/>
            <person name="Nozaki H."/>
        </authorList>
    </citation>
    <scope>NUCLEOTIDE SEQUENCE [LARGE SCALE GENOMIC DNA]</scope>
    <source>
        <strain evidence="2 3">NIES-4017</strain>
    </source>
</reference>
<dbReference type="EMBL" id="BMAR01000014">
    <property type="protein sequence ID" value="GFR46529.1"/>
    <property type="molecule type" value="Genomic_DNA"/>
</dbReference>
<dbReference type="AlphaFoldDB" id="A0AAD3DR53"/>
<keyword evidence="3" id="KW-1185">Reference proteome</keyword>
<protein>
    <submittedName>
        <fullName evidence="2">Uncharacterized protein</fullName>
    </submittedName>
</protein>
<accession>A0AAD3DR53</accession>
<dbReference type="Proteomes" id="UP001054857">
    <property type="component" value="Unassembled WGS sequence"/>
</dbReference>
<evidence type="ECO:0000313" key="2">
    <source>
        <dbReference type="EMBL" id="GFR46529.1"/>
    </source>
</evidence>
<proteinExistence type="predicted"/>
<comment type="caution">
    <text evidence="2">The sequence shown here is derived from an EMBL/GenBank/DDBJ whole genome shotgun (WGS) entry which is preliminary data.</text>
</comment>
<name>A0AAD3DR53_9CHLO</name>
<feature type="non-terminal residue" evidence="2">
    <location>
        <position position="134"/>
    </location>
</feature>
<feature type="region of interest" description="Disordered" evidence="1">
    <location>
        <begin position="13"/>
        <end position="61"/>
    </location>
</feature>
<evidence type="ECO:0000256" key="1">
    <source>
        <dbReference type="SAM" id="MobiDB-lite"/>
    </source>
</evidence>
<feature type="non-terminal residue" evidence="2">
    <location>
        <position position="1"/>
    </location>
</feature>
<sequence length="134" mass="13831">LSAPLELVRVTQAHAGVSSRRRHPPAPGLAGGRGRTVGGRGNTLEGPAAAGHKLAGPSPRPLLPPLEVEVVVEGLQQPGGVWRSTATCLTLPLQQPLRVRTTAHQLPDGRVLLTAGLACCLALPALLTALHLEP</sequence>